<evidence type="ECO:0000256" key="11">
    <source>
        <dbReference type="ARBA" id="ARBA00022664"/>
    </source>
</evidence>
<keyword evidence="28" id="KW-0175">Coiled coil</keyword>
<keyword evidence="11" id="KW-0507">mRNA processing</keyword>
<name>Q259F9_ORYSA</name>
<evidence type="ECO:0000313" key="32">
    <source>
        <dbReference type="EMBL" id="CAJ86300.1"/>
    </source>
</evidence>
<accession>Q259F9</accession>
<dbReference type="GO" id="GO:0005524">
    <property type="term" value="F:ATP binding"/>
    <property type="evidence" value="ECO:0007669"/>
    <property type="project" value="UniProtKB-KW"/>
</dbReference>
<dbReference type="GO" id="GO:0015386">
    <property type="term" value="F:potassium:proton antiporter activity"/>
    <property type="evidence" value="ECO:0007669"/>
    <property type="project" value="TreeGrafter"/>
</dbReference>
<feature type="compositionally biased region" description="Low complexity" evidence="29">
    <location>
        <begin position="203"/>
        <end position="213"/>
    </location>
</feature>
<feature type="region of interest" description="Disordered" evidence="29">
    <location>
        <begin position="1710"/>
        <end position="1764"/>
    </location>
</feature>
<evidence type="ECO:0000256" key="9">
    <source>
        <dbReference type="ARBA" id="ARBA00022449"/>
    </source>
</evidence>
<keyword evidence="13" id="KW-0547">Nucleotide-binding</keyword>
<feature type="transmembrane region" description="Helical" evidence="30">
    <location>
        <begin position="2191"/>
        <end position="2208"/>
    </location>
</feature>
<feature type="transmembrane region" description="Helical" evidence="30">
    <location>
        <begin position="2020"/>
        <end position="2043"/>
    </location>
</feature>
<comment type="similarity">
    <text evidence="5">Belongs to the DNA mismatch repair MutS family. MSH3 subfamily.</text>
</comment>
<dbReference type="Pfam" id="PF13869">
    <property type="entry name" value="NUDIX_2"/>
    <property type="match status" value="1"/>
</dbReference>
<evidence type="ECO:0000256" key="21">
    <source>
        <dbReference type="ARBA" id="ARBA00023125"/>
    </source>
</evidence>
<keyword evidence="10" id="KW-0633">Potassium transport</keyword>
<comment type="function">
    <text evidence="26">Component of the cleavage factor Im (CFIm) complex that plays a key role in pre-mRNA 3'-processing. Involved in association with CPSF6 or CPSF7 in pre-MRNA 3'-end poly(A) site cleavage and poly(A) addition. NUDT21/CPSF5 binds to cleavage and polyadenylation RNA substrates. The homodimer mediates simultaneous sequence-specific recognition of two 5'-UGUA-3' elements within the pre-mRNA. Binds to, but does not hydrolyze mono- and di-adenosine nucleotides. May have a role in mRNA export.</text>
</comment>
<evidence type="ECO:0000256" key="10">
    <source>
        <dbReference type="ARBA" id="ARBA00022538"/>
    </source>
</evidence>
<evidence type="ECO:0000256" key="13">
    <source>
        <dbReference type="ARBA" id="ARBA00022741"/>
    </source>
</evidence>
<keyword evidence="9" id="KW-0050">Antiport</keyword>
<feature type="region of interest" description="Disordered" evidence="29">
    <location>
        <begin position="1412"/>
        <end position="1443"/>
    </location>
</feature>
<evidence type="ECO:0000256" key="16">
    <source>
        <dbReference type="ARBA" id="ARBA00022884"/>
    </source>
</evidence>
<dbReference type="InterPro" id="IPR027417">
    <property type="entry name" value="P-loop_NTPase"/>
</dbReference>
<dbReference type="CDD" id="cd06503">
    <property type="entry name" value="ATP-synt_Fo_b"/>
    <property type="match status" value="1"/>
</dbReference>
<feature type="compositionally biased region" description="Low complexity" evidence="29">
    <location>
        <begin position="284"/>
        <end position="294"/>
    </location>
</feature>
<feature type="region of interest" description="Disordered" evidence="29">
    <location>
        <begin position="257"/>
        <end position="344"/>
    </location>
</feature>
<evidence type="ECO:0000256" key="4">
    <source>
        <dbReference type="ARBA" id="ARBA00004141"/>
    </source>
</evidence>
<feature type="transmembrane region" description="Helical" evidence="30">
    <location>
        <begin position="2063"/>
        <end position="2082"/>
    </location>
</feature>
<dbReference type="SUPFAM" id="SSF51735">
    <property type="entry name" value="NAD(P)-binding Rossmann-fold domains"/>
    <property type="match status" value="1"/>
</dbReference>
<dbReference type="SUPFAM" id="SSF53150">
    <property type="entry name" value="DNA repair protein MutS, domain II"/>
    <property type="match status" value="1"/>
</dbReference>
<organism evidence="32">
    <name type="scientific">Oryza sativa</name>
    <name type="common">Rice</name>
    <dbReference type="NCBI Taxonomy" id="4530"/>
    <lineage>
        <taxon>Eukaryota</taxon>
        <taxon>Viridiplantae</taxon>
        <taxon>Streptophyta</taxon>
        <taxon>Embryophyta</taxon>
        <taxon>Tracheophyta</taxon>
        <taxon>Spermatophyta</taxon>
        <taxon>Magnoliopsida</taxon>
        <taxon>Liliopsida</taxon>
        <taxon>Poales</taxon>
        <taxon>Poaceae</taxon>
        <taxon>BOP clade</taxon>
        <taxon>Oryzoideae</taxon>
        <taxon>Oryzeae</taxon>
        <taxon>Oryzinae</taxon>
        <taxon>Oryza</taxon>
    </lineage>
</organism>
<evidence type="ECO:0000256" key="26">
    <source>
        <dbReference type="ARBA" id="ARBA00054854"/>
    </source>
</evidence>
<dbReference type="Gene3D" id="3.40.1170.10">
    <property type="entry name" value="DNA repair protein MutS, domain I"/>
    <property type="match status" value="1"/>
</dbReference>
<dbReference type="GO" id="GO:0006298">
    <property type="term" value="P:mismatch repair"/>
    <property type="evidence" value="ECO:0007669"/>
    <property type="project" value="InterPro"/>
</dbReference>
<feature type="transmembrane region" description="Helical" evidence="30">
    <location>
        <begin position="2220"/>
        <end position="2239"/>
    </location>
</feature>
<evidence type="ECO:0000256" key="12">
    <source>
        <dbReference type="ARBA" id="ARBA00022692"/>
    </source>
</evidence>
<dbReference type="InterPro" id="IPR016151">
    <property type="entry name" value="DNA_mismatch_repair_MutS_N"/>
</dbReference>
<gene>
    <name evidence="32" type="primary">H0124B04.17</name>
</gene>
<feature type="coiled-coil region" evidence="28">
    <location>
        <begin position="1549"/>
        <end position="1646"/>
    </location>
</feature>
<dbReference type="GO" id="GO:0003729">
    <property type="term" value="F:mRNA binding"/>
    <property type="evidence" value="ECO:0007669"/>
    <property type="project" value="InterPro"/>
</dbReference>
<dbReference type="InterPro" id="IPR006153">
    <property type="entry name" value="Cation/H_exchanger_TM"/>
</dbReference>
<dbReference type="SMART" id="SM00534">
    <property type="entry name" value="MUTSac"/>
    <property type="match status" value="1"/>
</dbReference>
<evidence type="ECO:0000256" key="15">
    <source>
        <dbReference type="ARBA" id="ARBA00022840"/>
    </source>
</evidence>
<dbReference type="EMBL" id="AL732352">
    <property type="protein sequence ID" value="CAJ86300.1"/>
    <property type="molecule type" value="Genomic_DNA"/>
</dbReference>
<sequence>MVSSSSPVVNVYPLANYTFGTKEPKMEKDTSVADRLARMKVNYMKEGMRTSVEAILLVQEHNHPHILLLQIGNTFCKLPGGRLKPGENEIEGLKRKLCSKLAVNSPSFPPNWQVGECVAVWWRPNFETVMYPYCPPHITKPKECKKLFIVHLSEREYFAVPRNLKLLAVPLFELYDNVQRYGPVISTIPQQLSRFQFNMWASGSPPTSPVSGVRRGACRRAPRKPLPPIAAHVPPFPAPTSTAIAMGKPKQQVLSRFFSPKPRPSAPATADDPPPPPRPPAEPPVAAVVSFSPAKRARALSVSPKTTAKRAKPSPPPSDYVRRRLLEPPRPPPPAALNPSGKGYTPLEQQVVDLKARHPDVLLMVEVGYRFRFFGEDAAVAASVLGIIAHPDHSFLTASIPTFRLGFHVRRLVAAGHKVGVVRQTETAAIKAAHGGGAAGTPFARGLSAVYTRATIEAAAGELEGGGAPDEGSRYLVCVVDKEVDAMGTEGFEVKIGVVAIEVSTGEVVHGEFMDGVSRNGLEAVLLGLAPVEVILGTPISSATEKLMVAYAGPTSNVRVERTSRLCFSEGGALAELLSLFEKSGVDAPTVENGRHLMEMNEENNNPRGIEVPLSSSELTVIAPYDWVSICSLGIMAMPELVIHALALSVRYLKGFGMDRIICFGSSFQPFTANTEMSLSANTLQQLELTHPLCDRNQICTRHDAVSEISESIGSQQYSTNNLQDEVDMSCSSSVRSDLSTILSSVLRMLAGTLDIQRGITRIFHCKATAKEGTSNDTPFGLIILVVLDKDEFVGVVQAILTAGKQLQKLVLEDTDTMSSQHRTVHSPLLRRLINTASSCTVLANAATLVSCLNKDAADQGDMLNLFIASVDQFPEVAEGHATVEMAKQKLELLITEYRKQLGLPVDRKVPSSWMKVNSTKKTIRYHTPEVSKNLENLLLAKEKLAVICRTTWNNFLMDFGRYYAQFQATVKSLATLDCLYSLATLAKQNKYVRPNFVRENEASQIHIKDGRHPVLESLLGVNFVPNDTELHANSEYCQIVTGPNMGGKSCYIRQVALITLMAQVGSFVPASSATLHAVDGIYTRMGASDSIQHGTSTFYEELSEASNILHNCSSRSLVIIDELGRGTSTHDGVAIAYATLHYLLKEKKCMVIFVTHYPKILNILREFEGSVGAYHVSYLATRKLLEVADRQMVINNTETKDLGEITFLYKLVAGASDRSFGLNVALLAQLPSSCIERASVMAAKLQQELSEREKNKFCRLMDVPRESSPKELCAQPYQGLAEACHRILFNVTSAQSNDELTDTLSSLREAREIALKAIKGWGRVGMGLSRFTAPRPGLQIGAAGNGFRACSLRRLRHRVCGGNPMGASALGGCGSRSLFYLAPNHGSPLALRTRGRALRCQGNDSLAYVDGPLEGTNGSVVDNTEDEANSSGLDEEKGDDDAENLRDLLQKARKELEVARLNSTMFEEKAQRISESAIALKDRADKAQSDVSSAVTTIQEIISKEADAKEAVRTATMALSMAEARLQLASEALDAKRGSVGPMEVSIDDVEEEALASAQEEIKECQESLSKCEEELRRIQEKKMELQKEVDRLTELAERALLDASKAEEDVANIMVLAEQAVALEMEAAQRANDAELALQKAEKAISSVDAVVELPAPAEEQVSDEEDNVSEVYDYSSDAIDDIPERDEVSNVERLIVGDLAVEGIEQLESSREMSDDESTDKLLVEPQKEAEPDIDKSKQGKKQEIERKESQPSNAPKASLKRSSRFFPASFFSSKADGEFTPTSVFKGLMKSTRKHAPKLVVGIVLLGAGAFFLNRAEKSSQLFQQQEVTTSIEEVTSTAKPIVREMRKIPQRVKKLIELLPHQEVNEEEASLFDILYLLLASVVFVPLFQKIPGGSPVLGYLAAGVLIGPYGLSIIRHVHGTKAIAEFGVVFLLFNIGLEDISAYHFLPAAFCGKAKLNEEVLATTAAVGMIAHRFAVLPGPAAIVIGSGLALSSTAVVLQVLQERGESTSRHGRATFSVLLFQDLAVVVLLILIPLISPNSSKGGVGFQAIAEAMGMAAVKAIAAITAIIAGGRLLLRPIYKQIAENRNAEIFSANTLLVIFGTSLLTARAGLSMALGAFLAGLLLAETEFSLQVESDIAPYRGLLLGLFFMTIFFLVQHRGFYYLLWNDDKSLILPVGMSIDPKLLLSNFPAISVILGLLIIGKTMLVTFIGRVFGISTIAAVRVGLLLAPGGEFAFVAFGEAVNQGLLSPQLSSLLFLVVGISMALTPWLAAGGQFLASKFEQHDVRSLLPVESETDDLQDHIIILGFGRVGQIIAQLLSERLIPFVALDVRSDRVAVGRALDLPVYFGDAGSREVLHKVGAERACAAAITLDTPGANYRAVWALSKYFPNVKTFVRAHDVDHGVNLEKAGATAVVPETLEPSLQLAAAVLAQAKLPMSEIAATVNEFRNRHLSELTELCATSGSSLGYGYSRVMSISKSKTVTSDDESETVDGALAI</sequence>
<dbReference type="Pfam" id="PF00999">
    <property type="entry name" value="Na_H_Exchanger"/>
    <property type="match status" value="2"/>
</dbReference>
<keyword evidence="20" id="KW-0406">Ion transport</keyword>
<evidence type="ECO:0000256" key="29">
    <source>
        <dbReference type="SAM" id="MobiDB-lite"/>
    </source>
</evidence>
<keyword evidence="15" id="KW-0067">ATP-binding</keyword>
<dbReference type="InterPro" id="IPR016706">
    <property type="entry name" value="Cleav_polyA_spec_factor_su5"/>
</dbReference>
<keyword evidence="17" id="KW-0809">Transit peptide</keyword>
<dbReference type="FunFam" id="3.90.79.10:FF:000020">
    <property type="entry name" value="Pre-mRNA cleavage factor Im subunit 2"/>
    <property type="match status" value="1"/>
</dbReference>
<dbReference type="FunFam" id="3.40.50.300:FF:002130">
    <property type="entry name" value="DNA mismatch repair protein MSH3"/>
    <property type="match status" value="1"/>
</dbReference>
<dbReference type="SUPFAM" id="SSF55271">
    <property type="entry name" value="DNA repair protein MutS, domain I"/>
    <property type="match status" value="1"/>
</dbReference>
<feature type="transmembrane region" description="Helical" evidence="30">
    <location>
        <begin position="2150"/>
        <end position="2171"/>
    </location>
</feature>
<dbReference type="Gene3D" id="1.20.1530.20">
    <property type="match status" value="2"/>
</dbReference>
<keyword evidence="12 30" id="KW-0812">Transmembrane</keyword>
<dbReference type="GO" id="GO:0016020">
    <property type="term" value="C:membrane"/>
    <property type="evidence" value="ECO:0007669"/>
    <property type="project" value="UniProtKB-SubCell"/>
</dbReference>
<dbReference type="GO" id="GO:0005849">
    <property type="term" value="C:mRNA cleavage factor complex"/>
    <property type="evidence" value="ECO:0007669"/>
    <property type="project" value="InterPro"/>
</dbReference>
<dbReference type="PANTHER" id="PTHR46157">
    <property type="entry name" value="K(+) EFFLUX ANTIPORTER 3, CHLOROPLASTIC"/>
    <property type="match status" value="1"/>
</dbReference>
<dbReference type="InterPro" id="IPR007696">
    <property type="entry name" value="DNA_mismatch_repair_MutS_core"/>
</dbReference>
<evidence type="ECO:0000256" key="5">
    <source>
        <dbReference type="ARBA" id="ARBA00007094"/>
    </source>
</evidence>
<feature type="compositionally biased region" description="Pro residues" evidence="29">
    <location>
        <begin position="224"/>
        <end position="234"/>
    </location>
</feature>
<dbReference type="Gene3D" id="3.90.79.10">
    <property type="entry name" value="Nucleoside Triphosphate Pyrophosphohydrolase"/>
    <property type="match status" value="1"/>
</dbReference>
<evidence type="ECO:0000256" key="23">
    <source>
        <dbReference type="ARBA" id="ARBA00023204"/>
    </source>
</evidence>
<dbReference type="SUPFAM" id="SSF52540">
    <property type="entry name" value="P-loop containing nucleoside triphosphate hydrolases"/>
    <property type="match status" value="1"/>
</dbReference>
<evidence type="ECO:0000256" key="3">
    <source>
        <dbReference type="ARBA" id="ARBA00004123"/>
    </source>
</evidence>
<keyword evidence="8" id="KW-0813">Transport</keyword>
<dbReference type="GO" id="GO:0030983">
    <property type="term" value="F:mismatched DNA binding"/>
    <property type="evidence" value="ECO:0007669"/>
    <property type="project" value="InterPro"/>
</dbReference>
<feature type="compositionally biased region" description="Pro residues" evidence="29">
    <location>
        <begin position="272"/>
        <end position="283"/>
    </location>
</feature>
<dbReference type="FunFam" id="3.40.50.720:FF:000134">
    <property type="entry name" value="K(+) efflux antiporter 2 chloroplastic"/>
    <property type="match status" value="1"/>
</dbReference>
<dbReference type="Gene3D" id="3.40.50.300">
    <property type="entry name" value="P-loop containing nucleotide triphosphate hydrolases"/>
    <property type="match status" value="1"/>
</dbReference>
<dbReference type="Gene3D" id="3.40.50.720">
    <property type="entry name" value="NAD(P)-binding Rossmann-like Domain"/>
    <property type="match status" value="1"/>
</dbReference>
<dbReference type="InterPro" id="IPR000432">
    <property type="entry name" value="DNA_mismatch_repair_MutS_C"/>
</dbReference>
<evidence type="ECO:0000256" key="2">
    <source>
        <dbReference type="ARBA" id="ARBA00004119"/>
    </source>
</evidence>
<dbReference type="Pfam" id="PF02254">
    <property type="entry name" value="TrkA_N"/>
    <property type="match status" value="1"/>
</dbReference>
<evidence type="ECO:0000256" key="20">
    <source>
        <dbReference type="ARBA" id="ARBA00023065"/>
    </source>
</evidence>
<reference evidence="32" key="2">
    <citation type="submission" date="2002-05" db="EMBL/GenBank/DDBJ databases">
        <title>Chromosome-wide comparison between domesticated rice subspecies indica and japonica.</title>
        <authorList>
            <person name="Han B."/>
        </authorList>
    </citation>
    <scope>NUCLEOTIDE SEQUENCE</scope>
</reference>
<comment type="subcellular location">
    <subcellularLocation>
        <location evidence="4">Membrane</location>
        <topology evidence="4">Multi-pass membrane protein</topology>
    </subcellularLocation>
    <subcellularLocation>
        <location evidence="3">Nucleus</location>
    </subcellularLocation>
    <subcellularLocation>
        <location evidence="2">Plastid</location>
        <location evidence="2">Chloroplast envelope</location>
    </subcellularLocation>
</comment>
<evidence type="ECO:0000256" key="24">
    <source>
        <dbReference type="ARBA" id="ARBA00023242"/>
    </source>
</evidence>
<evidence type="ECO:0000256" key="22">
    <source>
        <dbReference type="ARBA" id="ARBA00023136"/>
    </source>
</evidence>
<evidence type="ECO:0000256" key="14">
    <source>
        <dbReference type="ARBA" id="ARBA00022763"/>
    </source>
</evidence>
<evidence type="ECO:0000256" key="7">
    <source>
        <dbReference type="ARBA" id="ARBA00022151"/>
    </source>
</evidence>
<dbReference type="Pfam" id="PF00488">
    <property type="entry name" value="MutS_V"/>
    <property type="match status" value="1"/>
</dbReference>
<feature type="domain" description="RCK N-terminal" evidence="31">
    <location>
        <begin position="2307"/>
        <end position="2424"/>
    </location>
</feature>
<dbReference type="Pfam" id="PF01624">
    <property type="entry name" value="MutS_I"/>
    <property type="match status" value="1"/>
</dbReference>
<evidence type="ECO:0000256" key="6">
    <source>
        <dbReference type="ARBA" id="ARBA00009710"/>
    </source>
</evidence>
<evidence type="ECO:0000259" key="31">
    <source>
        <dbReference type="PROSITE" id="PS51201"/>
    </source>
</evidence>
<evidence type="ECO:0000256" key="25">
    <source>
        <dbReference type="ARBA" id="ARBA00029792"/>
    </source>
</evidence>
<keyword evidence="16" id="KW-0694">RNA-binding</keyword>
<dbReference type="SMART" id="SM00533">
    <property type="entry name" value="MUTSd"/>
    <property type="match status" value="1"/>
</dbReference>
<feature type="transmembrane region" description="Helical" evidence="30">
    <location>
        <begin position="2259"/>
        <end position="2279"/>
    </location>
</feature>
<dbReference type="FunFam" id="3.40.1170.10:FF:000004">
    <property type="entry name" value="DNA mismatch repair protein"/>
    <property type="match status" value="1"/>
</dbReference>
<dbReference type="FunFam" id="3.30.420.110:FF:000010">
    <property type="entry name" value="DNA mismatch repair protein"/>
    <property type="match status" value="1"/>
</dbReference>
<keyword evidence="22 30" id="KW-0472">Membrane</keyword>
<dbReference type="PROSITE" id="PS51201">
    <property type="entry name" value="RCK_N"/>
    <property type="match status" value="1"/>
</dbReference>
<dbReference type="GO" id="GO:0031124">
    <property type="term" value="P:mRNA 3'-end processing"/>
    <property type="evidence" value="ECO:0007669"/>
    <property type="project" value="InterPro"/>
</dbReference>
<dbReference type="PANTHER" id="PTHR46157:SF2">
    <property type="entry name" value="K(+) EFFLUX ANTIPORTER 1, CHLOROPLASTIC-RELATED"/>
    <property type="match status" value="1"/>
</dbReference>
<dbReference type="GO" id="GO:0009941">
    <property type="term" value="C:chloroplast envelope"/>
    <property type="evidence" value="ECO:0007669"/>
    <property type="project" value="UniProtKB-SubCell"/>
</dbReference>
<comment type="function">
    <text evidence="1">May function as sodium-coupled metabolite transporter across the chloroplast envelope.</text>
</comment>
<keyword evidence="18" id="KW-0630">Potassium</keyword>
<keyword evidence="21" id="KW-0238">DNA-binding</keyword>
<dbReference type="InterPro" id="IPR036187">
    <property type="entry name" value="DNA_mismatch_repair_MutS_sf"/>
</dbReference>
<keyword evidence="23" id="KW-0234">DNA repair</keyword>
<evidence type="ECO:0000256" key="27">
    <source>
        <dbReference type="ARBA" id="ARBA00073774"/>
    </source>
</evidence>
<evidence type="ECO:0000256" key="18">
    <source>
        <dbReference type="ARBA" id="ARBA00022958"/>
    </source>
</evidence>
<feature type="region of interest" description="Disordered" evidence="29">
    <location>
        <begin position="203"/>
        <end position="234"/>
    </location>
</feature>
<dbReference type="InterPro" id="IPR036291">
    <property type="entry name" value="NAD(P)-bd_dom_sf"/>
</dbReference>
<dbReference type="InterPro" id="IPR036678">
    <property type="entry name" value="MutS_con_dom_sf"/>
</dbReference>
<dbReference type="CDD" id="cd18871">
    <property type="entry name" value="NUDIX_Cfim25_Nudt21"/>
    <property type="match status" value="1"/>
</dbReference>
<evidence type="ECO:0000256" key="30">
    <source>
        <dbReference type="SAM" id="Phobius"/>
    </source>
</evidence>
<protein>
    <recommendedName>
        <fullName evidence="7 27">DNA mismatch repair protein MSH3</fullName>
    </recommendedName>
    <alternativeName>
        <fullName evidence="7 27">DNA mismatch repair protein MSH3</fullName>
    </alternativeName>
    <alternativeName>
        <fullName evidence="25">MutS protein homolog 3</fullName>
    </alternativeName>
</protein>
<feature type="transmembrane region" description="Helical" evidence="30">
    <location>
        <begin position="1902"/>
        <end position="1920"/>
    </location>
</feature>
<dbReference type="PROSITE" id="PS00486">
    <property type="entry name" value="DNA_MISMATCH_REPAIR_2"/>
    <property type="match status" value="1"/>
</dbReference>
<evidence type="ECO:0000256" key="17">
    <source>
        <dbReference type="ARBA" id="ARBA00022946"/>
    </source>
</evidence>
<dbReference type="InterPro" id="IPR038770">
    <property type="entry name" value="Na+/solute_symporter_sf"/>
</dbReference>
<proteinExistence type="inferred from homology"/>
<dbReference type="SUPFAM" id="SSF48334">
    <property type="entry name" value="DNA repair protein MutS, domain III"/>
    <property type="match status" value="1"/>
</dbReference>
<evidence type="ECO:0000256" key="28">
    <source>
        <dbReference type="SAM" id="Coils"/>
    </source>
</evidence>
<evidence type="ECO:0000256" key="19">
    <source>
        <dbReference type="ARBA" id="ARBA00022989"/>
    </source>
</evidence>
<dbReference type="InterPro" id="IPR003148">
    <property type="entry name" value="RCK_N"/>
</dbReference>
<keyword evidence="24" id="KW-0539">Nucleus</keyword>
<feature type="transmembrane region" description="Helical" evidence="30">
    <location>
        <begin position="1932"/>
        <end position="1952"/>
    </location>
</feature>
<dbReference type="InterPro" id="IPR007695">
    <property type="entry name" value="DNA_mismatch_repair_MutS-lik_N"/>
</dbReference>
<dbReference type="Gene3D" id="1.10.1420.10">
    <property type="match status" value="2"/>
</dbReference>
<dbReference type="Pfam" id="PF05192">
    <property type="entry name" value="MutS_III"/>
    <property type="match status" value="1"/>
</dbReference>
<feature type="compositionally biased region" description="Basic and acidic residues" evidence="29">
    <location>
        <begin position="1711"/>
        <end position="1753"/>
    </location>
</feature>
<keyword evidence="19 30" id="KW-1133">Transmembrane helix</keyword>
<dbReference type="Gene3D" id="3.30.420.110">
    <property type="entry name" value="MutS, connector domain"/>
    <property type="match status" value="1"/>
</dbReference>
<comment type="similarity">
    <text evidence="6">Belongs to the Nudix hydrolase family. CPSF5 subfamily.</text>
</comment>
<feature type="transmembrane region" description="Helical" evidence="30">
    <location>
        <begin position="1987"/>
        <end position="2008"/>
    </location>
</feature>
<evidence type="ECO:0000256" key="8">
    <source>
        <dbReference type="ARBA" id="ARBA00022448"/>
    </source>
</evidence>
<evidence type="ECO:0000256" key="1">
    <source>
        <dbReference type="ARBA" id="ARBA00003198"/>
    </source>
</evidence>
<dbReference type="CDD" id="cd03287">
    <property type="entry name" value="ABC_MSH3_euk"/>
    <property type="match status" value="1"/>
</dbReference>
<keyword evidence="14" id="KW-0227">DNA damage</keyword>
<reference evidence="32" key="1">
    <citation type="journal article" date="2002" name="Nature">
        <title>Sequence and analysis of rice chromosome 4.</title>
        <authorList>
            <person name="Feng Q."/>
            <person name="Zhang Y."/>
            <person name="Hao P."/>
            <person name="Wang S."/>
            <person name="Fu G."/>
            <person name="Huang Y."/>
            <person name="Li Y."/>
            <person name="Zhu J."/>
            <person name="Liu Y."/>
            <person name="Hu X."/>
            <person name="Jia P."/>
            <person name="Zhang Y."/>
            <person name="Zhao Q."/>
            <person name="Ying K."/>
            <person name="Yu S."/>
            <person name="Tang Y."/>
            <person name="Weng Q."/>
            <person name="Zhang L."/>
            <person name="Lu Y."/>
            <person name="Mu J."/>
            <person name="Lu Y."/>
            <person name="Zhang L.S."/>
            <person name="Yu Z."/>
            <person name="Fan D."/>
            <person name="Liu X."/>
            <person name="Lu T."/>
            <person name="Li C."/>
            <person name="Wu Y."/>
            <person name="Sun T."/>
            <person name="Lei H."/>
            <person name="Li T."/>
            <person name="Hu H."/>
            <person name="Guan J."/>
            <person name="Wu M."/>
            <person name="Zhang R."/>
            <person name="Zhou B."/>
            <person name="Chen Z."/>
            <person name="Chen L."/>
            <person name="Jin Z."/>
            <person name="Wang R."/>
            <person name="Yin H."/>
            <person name="Cai Z."/>
            <person name="Ren S."/>
            <person name="Lv G."/>
            <person name="Gu W."/>
            <person name="Zhu G."/>
            <person name="Tu Y."/>
            <person name="Jia J."/>
            <person name="Zhang Y."/>
            <person name="Chen J."/>
            <person name="Kang H."/>
            <person name="Chen X."/>
            <person name="Shao C."/>
            <person name="Sun Y."/>
            <person name="Hu Q."/>
            <person name="Zhang X."/>
            <person name="Zhang W."/>
            <person name="Wang L."/>
            <person name="Ding C."/>
            <person name="Sheng H."/>
            <person name="Gu J."/>
            <person name="Chen S."/>
            <person name="Ni L."/>
            <person name="Zhu F."/>
            <person name="Chen W."/>
            <person name="Lan L."/>
            <person name="Lai Y."/>
            <person name="Cheng Z."/>
            <person name="Gu M."/>
            <person name="Jiang J."/>
            <person name="Li J."/>
            <person name="Hong G."/>
            <person name="Xue Y."/>
            <person name="Han B."/>
        </authorList>
    </citation>
    <scope>NUCLEOTIDE SEQUENCE</scope>
</reference>